<keyword evidence="3" id="KW-1003">Cell membrane</keyword>
<reference evidence="8" key="1">
    <citation type="journal article" date="2014" name="Int. J. Syst. Evol. Microbiol.">
        <title>Complete genome sequence of Corynebacterium casei LMG S-19264T (=DSM 44701T), isolated from a smear-ripened cheese.</title>
        <authorList>
            <consortium name="US DOE Joint Genome Institute (JGI-PGF)"/>
            <person name="Walter F."/>
            <person name="Albersmeier A."/>
            <person name="Kalinowski J."/>
            <person name="Ruckert C."/>
        </authorList>
    </citation>
    <scope>NUCLEOTIDE SEQUENCE</scope>
    <source>
        <strain evidence="8">CGMCC 1.16012</strain>
    </source>
</reference>
<dbReference type="Proteomes" id="UP000606730">
    <property type="component" value="Unassembled WGS sequence"/>
</dbReference>
<organism evidence="8 9">
    <name type="scientific">Actibacterium pelagium</name>
    <dbReference type="NCBI Taxonomy" id="2029103"/>
    <lineage>
        <taxon>Bacteria</taxon>
        <taxon>Pseudomonadati</taxon>
        <taxon>Pseudomonadota</taxon>
        <taxon>Alphaproteobacteria</taxon>
        <taxon>Rhodobacterales</taxon>
        <taxon>Roseobacteraceae</taxon>
        <taxon>Actibacterium</taxon>
    </lineage>
</organism>
<dbReference type="GO" id="GO:0055085">
    <property type="term" value="P:transmembrane transport"/>
    <property type="evidence" value="ECO:0007669"/>
    <property type="project" value="InterPro"/>
</dbReference>
<dbReference type="GO" id="GO:0016020">
    <property type="term" value="C:membrane"/>
    <property type="evidence" value="ECO:0007669"/>
    <property type="project" value="UniProtKB-SubCell"/>
</dbReference>
<keyword evidence="5 7" id="KW-1133">Transmembrane helix</keyword>
<dbReference type="OrthoDB" id="9810457at2"/>
<dbReference type="InterPro" id="IPR004776">
    <property type="entry name" value="Mem_transp_PIN-like"/>
</dbReference>
<dbReference type="PANTHER" id="PTHR36838:SF3">
    <property type="entry name" value="TRANSPORTER AUXIN EFFLUX CARRIER EC FAMILY"/>
    <property type="match status" value="1"/>
</dbReference>
<dbReference type="EMBL" id="BMKN01000002">
    <property type="protein sequence ID" value="GGE51838.1"/>
    <property type="molecule type" value="Genomic_DNA"/>
</dbReference>
<comment type="caution">
    <text evidence="8">The sequence shown here is derived from an EMBL/GenBank/DDBJ whole genome shotgun (WGS) entry which is preliminary data.</text>
</comment>
<feature type="transmembrane region" description="Helical" evidence="7">
    <location>
        <begin position="232"/>
        <end position="256"/>
    </location>
</feature>
<evidence type="ECO:0000256" key="6">
    <source>
        <dbReference type="ARBA" id="ARBA00023136"/>
    </source>
</evidence>
<protein>
    <submittedName>
        <fullName evidence="8">Malate transporter</fullName>
    </submittedName>
</protein>
<evidence type="ECO:0000313" key="9">
    <source>
        <dbReference type="Proteomes" id="UP000606730"/>
    </source>
</evidence>
<feature type="transmembrane region" description="Helical" evidence="7">
    <location>
        <begin position="200"/>
        <end position="220"/>
    </location>
</feature>
<feature type="transmembrane region" description="Helical" evidence="7">
    <location>
        <begin position="168"/>
        <end position="188"/>
    </location>
</feature>
<keyword evidence="6 7" id="KW-0472">Membrane</keyword>
<feature type="transmembrane region" description="Helical" evidence="7">
    <location>
        <begin position="6"/>
        <end position="26"/>
    </location>
</feature>
<feature type="transmembrane region" description="Helical" evidence="7">
    <location>
        <begin position="96"/>
        <end position="118"/>
    </location>
</feature>
<sequence length="314" mass="32426">MLGIFGITFPIFALIGLGYVVTRYEVFKASDTRVLGKYVMNIALPGLLFNTVATRPITDVINPGYMLAFALGGFATLLLVFGFLGLTRTGPNRRAIAAMGSTCPNSGFVGYPILLLAYPDLAGVALAMNFLVENILIIPACLILIELAHSGGESSSVGRRIAGAFGTLLRRPFVIGLIVGLAVSAAGLPVPEPLTRLTGMLAVSAAPVALVVIGGSLVGLSPKGNLLLAAQIVVGKLVIHPLVTAGIALILMSAGLSISPDMWAILILTTSMPMFTTWVVIAQESGHEGLASLALLGATAMSFVSLSVVLAIVS</sequence>
<proteinExistence type="predicted"/>
<gene>
    <name evidence="8" type="ORF">GCM10011517_19450</name>
</gene>
<evidence type="ECO:0000256" key="4">
    <source>
        <dbReference type="ARBA" id="ARBA00022692"/>
    </source>
</evidence>
<dbReference type="PANTHER" id="PTHR36838">
    <property type="entry name" value="AUXIN EFFLUX CARRIER FAMILY PROTEIN"/>
    <property type="match status" value="1"/>
</dbReference>
<comment type="subcellular location">
    <subcellularLocation>
        <location evidence="1">Membrane</location>
        <topology evidence="1">Multi-pass membrane protein</topology>
    </subcellularLocation>
</comment>
<feature type="transmembrane region" description="Helical" evidence="7">
    <location>
        <begin position="262"/>
        <end position="281"/>
    </location>
</feature>
<feature type="transmembrane region" description="Helical" evidence="7">
    <location>
        <begin position="124"/>
        <end position="147"/>
    </location>
</feature>
<dbReference type="AlphaFoldDB" id="A0A917AHA1"/>
<dbReference type="Pfam" id="PF03547">
    <property type="entry name" value="Mem_trans"/>
    <property type="match status" value="1"/>
</dbReference>
<accession>A0A917AHA1</accession>
<evidence type="ECO:0000313" key="8">
    <source>
        <dbReference type="EMBL" id="GGE51838.1"/>
    </source>
</evidence>
<evidence type="ECO:0000256" key="1">
    <source>
        <dbReference type="ARBA" id="ARBA00004141"/>
    </source>
</evidence>
<keyword evidence="4 7" id="KW-0812">Transmembrane</keyword>
<feature type="transmembrane region" description="Helical" evidence="7">
    <location>
        <begin position="64"/>
        <end position="84"/>
    </location>
</feature>
<keyword evidence="2" id="KW-0813">Transport</keyword>
<name>A0A917AHA1_9RHOB</name>
<evidence type="ECO:0000256" key="5">
    <source>
        <dbReference type="ARBA" id="ARBA00022989"/>
    </source>
</evidence>
<evidence type="ECO:0000256" key="7">
    <source>
        <dbReference type="SAM" id="Phobius"/>
    </source>
</evidence>
<keyword evidence="9" id="KW-1185">Reference proteome</keyword>
<feature type="transmembrane region" description="Helical" evidence="7">
    <location>
        <begin position="38"/>
        <end position="58"/>
    </location>
</feature>
<feature type="transmembrane region" description="Helical" evidence="7">
    <location>
        <begin position="293"/>
        <end position="313"/>
    </location>
</feature>
<evidence type="ECO:0000256" key="2">
    <source>
        <dbReference type="ARBA" id="ARBA00022448"/>
    </source>
</evidence>
<evidence type="ECO:0000256" key="3">
    <source>
        <dbReference type="ARBA" id="ARBA00022475"/>
    </source>
</evidence>
<reference evidence="8" key="2">
    <citation type="submission" date="2020-09" db="EMBL/GenBank/DDBJ databases">
        <authorList>
            <person name="Sun Q."/>
            <person name="Zhou Y."/>
        </authorList>
    </citation>
    <scope>NUCLEOTIDE SEQUENCE</scope>
    <source>
        <strain evidence="8">CGMCC 1.16012</strain>
    </source>
</reference>
<dbReference type="RefSeq" id="WP_095594877.1">
    <property type="nucleotide sequence ID" value="NZ_BMKN01000002.1"/>
</dbReference>